<dbReference type="InterPro" id="IPR040372">
    <property type="entry name" value="YaeB-like"/>
</dbReference>
<dbReference type="InterPro" id="IPR036413">
    <property type="entry name" value="YaeB-like_sf"/>
</dbReference>
<dbReference type="RefSeq" id="WP_015284641.1">
    <property type="nucleotide sequence ID" value="NC_019943.1"/>
</dbReference>
<accession>L0HAD2</accession>
<dbReference type="PANTHER" id="PTHR12818:SF0">
    <property type="entry name" value="TRNA (ADENINE(37)-N6)-METHYLTRANSFERASE"/>
    <property type="match status" value="1"/>
</dbReference>
<dbReference type="SUPFAM" id="SSF118196">
    <property type="entry name" value="YaeB-like"/>
    <property type="match status" value="1"/>
</dbReference>
<evidence type="ECO:0000313" key="4">
    <source>
        <dbReference type="EMBL" id="AGB01677.1"/>
    </source>
</evidence>
<dbReference type="GO" id="GO:0032259">
    <property type="term" value="P:methylation"/>
    <property type="evidence" value="ECO:0007669"/>
    <property type="project" value="UniProtKB-KW"/>
</dbReference>
<dbReference type="HOGENOM" id="CLU_013458_2_0_2"/>
<dbReference type="KEGG" id="mfo:Metfor_0616"/>
<dbReference type="EMBL" id="CP003167">
    <property type="protein sequence ID" value="AGB01677.1"/>
    <property type="molecule type" value="Genomic_DNA"/>
</dbReference>
<keyword evidence="4" id="KW-0808">Transferase</keyword>
<gene>
    <name evidence="4" type="ordered locus">Metfor_0616</name>
</gene>
<dbReference type="Pfam" id="PF01980">
    <property type="entry name" value="TrmO_N"/>
    <property type="match status" value="1"/>
</dbReference>
<protein>
    <submittedName>
        <fullName evidence="4">Putative methyltransferase, YaeB/AF_0241 family</fullName>
    </submittedName>
</protein>
<dbReference type="GO" id="GO:0008168">
    <property type="term" value="F:methyltransferase activity"/>
    <property type="evidence" value="ECO:0007669"/>
    <property type="project" value="UniProtKB-KW"/>
</dbReference>
<organism evidence="4 5">
    <name type="scientific">Methanoregula formicica (strain DSM 22288 / NBRC 105244 / SMSP)</name>
    <dbReference type="NCBI Taxonomy" id="593750"/>
    <lineage>
        <taxon>Archaea</taxon>
        <taxon>Methanobacteriati</taxon>
        <taxon>Methanobacteriota</taxon>
        <taxon>Stenosarchaea group</taxon>
        <taxon>Methanomicrobia</taxon>
        <taxon>Methanomicrobiales</taxon>
        <taxon>Methanoregulaceae</taxon>
        <taxon>Methanoregula</taxon>
    </lineage>
</organism>
<evidence type="ECO:0000259" key="3">
    <source>
        <dbReference type="PROSITE" id="PS51668"/>
    </source>
</evidence>
<sequence length="172" mass="18904">MRTSSRKGDRKETMMDFRPIGIAHSELTTRGAPPFQSSFSQATGTIEVFFEYREGLRDIEGFSHLIILSHFNQAEKRALAEKPLLDGEANHGIFATRHFNRPNPIGISYVALTGITDGVLSVKGIDLLDGTPVLDIKPYIPAFDSIPDAAPGWVTTTHVGRLREAGSGIRQQ</sequence>
<name>L0HAD2_METFS</name>
<dbReference type="InParanoid" id="L0HAD2"/>
<dbReference type="PANTHER" id="PTHR12818">
    <property type="entry name" value="TRNA (ADENINE(37)-N6)-METHYLTRANSFERASE"/>
    <property type="match status" value="1"/>
</dbReference>
<feature type="domain" description="TsaA-like" evidence="3">
    <location>
        <begin position="17"/>
        <end position="148"/>
    </location>
</feature>
<evidence type="ECO:0000313" key="5">
    <source>
        <dbReference type="Proteomes" id="UP000010824"/>
    </source>
</evidence>
<dbReference type="eggNOG" id="arCOG00761">
    <property type="taxonomic scope" value="Archaea"/>
</dbReference>
<reference evidence="5" key="1">
    <citation type="submission" date="2011-12" db="EMBL/GenBank/DDBJ databases">
        <title>Complete sequence of Methanoregula formicicum SMSP.</title>
        <authorList>
            <person name="Lucas S."/>
            <person name="Han J."/>
            <person name="Lapidus A."/>
            <person name="Cheng J.-F."/>
            <person name="Goodwin L."/>
            <person name="Pitluck S."/>
            <person name="Peters L."/>
            <person name="Ovchinnikova G."/>
            <person name="Teshima H."/>
            <person name="Detter J.C."/>
            <person name="Han C."/>
            <person name="Tapia R."/>
            <person name="Land M."/>
            <person name="Hauser L."/>
            <person name="Kyrpides N."/>
            <person name="Ivanova N."/>
            <person name="Pagani I."/>
            <person name="Imachi H."/>
            <person name="Tamaki H."/>
            <person name="Sekiguchi Y."/>
            <person name="Kamagata Y."/>
            <person name="Cadillo-Quiroz H."/>
            <person name="Zinder S."/>
            <person name="Liu W.-T."/>
            <person name="Woyke T."/>
        </authorList>
    </citation>
    <scope>NUCLEOTIDE SEQUENCE [LARGE SCALE GENOMIC DNA]</scope>
    <source>
        <strain evidence="5">DSM 22288 / NBRC 105244 / SMSP</strain>
    </source>
</reference>
<dbReference type="STRING" id="593750.Metfor_0616"/>
<dbReference type="NCBIfam" id="TIGR00104">
    <property type="entry name" value="tRNA_TsaA"/>
    <property type="match status" value="1"/>
</dbReference>
<dbReference type="InterPro" id="IPR036414">
    <property type="entry name" value="YaeB_N_sf"/>
</dbReference>
<dbReference type="InterPro" id="IPR023370">
    <property type="entry name" value="TrmO-like_N"/>
</dbReference>
<dbReference type="GeneID" id="14309289"/>
<keyword evidence="5" id="KW-1185">Reference proteome</keyword>
<dbReference type="PROSITE" id="PS51668">
    <property type="entry name" value="TSAA_2"/>
    <property type="match status" value="1"/>
</dbReference>
<proteinExistence type="inferred from homology"/>
<dbReference type="CDD" id="cd09281">
    <property type="entry name" value="UPF0066"/>
    <property type="match status" value="1"/>
</dbReference>
<evidence type="ECO:0000256" key="1">
    <source>
        <dbReference type="ARBA" id="ARBA00022691"/>
    </source>
</evidence>
<dbReference type="AlphaFoldDB" id="L0HAD2"/>
<comment type="similarity">
    <text evidence="2">Belongs to the tRNA methyltransferase O family.</text>
</comment>
<keyword evidence="4" id="KW-0489">Methyltransferase</keyword>
<dbReference type="Proteomes" id="UP000010824">
    <property type="component" value="Chromosome"/>
</dbReference>
<dbReference type="Gene3D" id="2.40.30.70">
    <property type="entry name" value="YaeB-like"/>
    <property type="match status" value="1"/>
</dbReference>
<reference evidence="4 5" key="2">
    <citation type="journal article" date="2014" name="Genome Announc.">
        <title>Complete Genome Sequence of Methanoregula formicica SMSPT, a Mesophilic Hydrogenotrophic Methanogen Isolated from a Methanogenic Upflow Anaerobic Sludge Blanket Reactor.</title>
        <authorList>
            <person name="Yamamoto K."/>
            <person name="Tamaki H."/>
            <person name="Cadillo-Quiroz H."/>
            <person name="Imachi H."/>
            <person name="Kyrpides N."/>
            <person name="Woyke T."/>
            <person name="Goodwin L."/>
            <person name="Zinder S.H."/>
            <person name="Kamagata Y."/>
            <person name="Liu W.T."/>
        </authorList>
    </citation>
    <scope>NUCLEOTIDE SEQUENCE [LARGE SCALE GENOMIC DNA]</scope>
    <source>
        <strain evidence="5">DSM 22288 / NBRC 105244 / SMSP</strain>
    </source>
</reference>
<keyword evidence="1" id="KW-0949">S-adenosyl-L-methionine</keyword>
<evidence type="ECO:0000256" key="2">
    <source>
        <dbReference type="ARBA" id="ARBA00033753"/>
    </source>
</evidence>